<reference evidence="1 2" key="1">
    <citation type="submission" date="2019-01" db="EMBL/GenBank/DDBJ databases">
        <authorList>
            <person name="Sayadi A."/>
        </authorList>
    </citation>
    <scope>NUCLEOTIDE SEQUENCE [LARGE SCALE GENOMIC DNA]</scope>
</reference>
<dbReference type="EMBL" id="CAACVG010014555">
    <property type="protein sequence ID" value="VEN63351.1"/>
    <property type="molecule type" value="Genomic_DNA"/>
</dbReference>
<dbReference type="Proteomes" id="UP000410492">
    <property type="component" value="Unassembled WGS sequence"/>
</dbReference>
<proteinExistence type="predicted"/>
<evidence type="ECO:0000313" key="2">
    <source>
        <dbReference type="Proteomes" id="UP000410492"/>
    </source>
</evidence>
<gene>
    <name evidence="1" type="ORF">CALMAC_LOCUS20193</name>
</gene>
<accession>A0A653DVI8</accession>
<name>A0A653DVI8_CALMS</name>
<sequence>MERMHLKKQQPILKHI</sequence>
<keyword evidence="2" id="KW-1185">Reference proteome</keyword>
<evidence type="ECO:0000313" key="1">
    <source>
        <dbReference type="EMBL" id="VEN63351.1"/>
    </source>
</evidence>
<organism evidence="1 2">
    <name type="scientific">Callosobruchus maculatus</name>
    <name type="common">Southern cowpea weevil</name>
    <name type="synonym">Pulse bruchid</name>
    <dbReference type="NCBI Taxonomy" id="64391"/>
    <lineage>
        <taxon>Eukaryota</taxon>
        <taxon>Metazoa</taxon>
        <taxon>Ecdysozoa</taxon>
        <taxon>Arthropoda</taxon>
        <taxon>Hexapoda</taxon>
        <taxon>Insecta</taxon>
        <taxon>Pterygota</taxon>
        <taxon>Neoptera</taxon>
        <taxon>Endopterygota</taxon>
        <taxon>Coleoptera</taxon>
        <taxon>Polyphaga</taxon>
        <taxon>Cucujiformia</taxon>
        <taxon>Chrysomeloidea</taxon>
        <taxon>Chrysomelidae</taxon>
        <taxon>Bruchinae</taxon>
        <taxon>Bruchini</taxon>
        <taxon>Callosobruchus</taxon>
    </lineage>
</organism>
<dbReference type="AlphaFoldDB" id="A0A653DVI8"/>
<protein>
    <submittedName>
        <fullName evidence="1">Uncharacterized protein</fullName>
    </submittedName>
</protein>